<gene>
    <name evidence="7" type="primary">LOC105178760</name>
</gene>
<dbReference type="PANTHER" id="PTHR47926:SF514">
    <property type="entry name" value="TETRATRICOPEPTIDE-LIKE HELICAL DOMAIN SUPERFAMILY, DYW DOMAIN-CONTAINING PROTEIN"/>
    <property type="match status" value="1"/>
</dbReference>
<evidence type="ECO:0000256" key="3">
    <source>
        <dbReference type="PROSITE-ProRule" id="PRU00708"/>
    </source>
</evidence>
<dbReference type="Proteomes" id="UP000504604">
    <property type="component" value="Unplaced"/>
</dbReference>
<dbReference type="FunFam" id="1.25.40.10:FF:000607">
    <property type="entry name" value="Pentatricopeptide repeat-containing protein, mitochondrial"/>
    <property type="match status" value="1"/>
</dbReference>
<dbReference type="InterPro" id="IPR046960">
    <property type="entry name" value="PPR_At4g14850-like_plant"/>
</dbReference>
<dbReference type="AlphaFoldDB" id="A0A6I9UMS7"/>
<name>A0A6I9UMS7_SESIN</name>
<dbReference type="Pfam" id="PF12854">
    <property type="entry name" value="PPR_1"/>
    <property type="match status" value="1"/>
</dbReference>
<dbReference type="FunFam" id="1.25.40.10:FF:000361">
    <property type="entry name" value="Pentatricopeptide repeat-containing protein chloroplastic"/>
    <property type="match status" value="1"/>
</dbReference>
<dbReference type="InParanoid" id="A0A6I9UMS7"/>
<dbReference type="GO" id="GO:0009451">
    <property type="term" value="P:RNA modification"/>
    <property type="evidence" value="ECO:0007669"/>
    <property type="project" value="InterPro"/>
</dbReference>
<dbReference type="PANTHER" id="PTHR47926">
    <property type="entry name" value="PENTATRICOPEPTIDE REPEAT-CONTAINING PROTEIN"/>
    <property type="match status" value="1"/>
</dbReference>
<keyword evidence="6" id="KW-1185">Reference proteome</keyword>
<feature type="domain" description="DYW" evidence="5">
    <location>
        <begin position="839"/>
        <end position="931"/>
    </location>
</feature>
<feature type="repeat" description="PPR" evidence="3">
    <location>
        <begin position="194"/>
        <end position="228"/>
    </location>
</feature>
<dbReference type="Pfam" id="PF01535">
    <property type="entry name" value="PPR"/>
    <property type="match status" value="7"/>
</dbReference>
<dbReference type="InterPro" id="IPR046848">
    <property type="entry name" value="E_motif"/>
</dbReference>
<evidence type="ECO:0000313" key="6">
    <source>
        <dbReference type="Proteomes" id="UP000504604"/>
    </source>
</evidence>
<feature type="transmembrane region" description="Helical" evidence="4">
    <location>
        <begin position="33"/>
        <end position="55"/>
    </location>
</feature>
<dbReference type="FunFam" id="1.25.40.10:FF:001178">
    <property type="entry name" value="Pentatricopeptide repeat-containing protein, chloroplastic"/>
    <property type="match status" value="1"/>
</dbReference>
<dbReference type="Pfam" id="PF14432">
    <property type="entry name" value="DYW_deaminase"/>
    <property type="match status" value="1"/>
</dbReference>
<dbReference type="GO" id="GO:0008270">
    <property type="term" value="F:zinc ion binding"/>
    <property type="evidence" value="ECO:0007669"/>
    <property type="project" value="InterPro"/>
</dbReference>
<organism evidence="6 7">
    <name type="scientific">Sesamum indicum</name>
    <name type="common">Oriental sesame</name>
    <name type="synonym">Sesamum orientale</name>
    <dbReference type="NCBI Taxonomy" id="4182"/>
    <lineage>
        <taxon>Eukaryota</taxon>
        <taxon>Viridiplantae</taxon>
        <taxon>Streptophyta</taxon>
        <taxon>Embryophyta</taxon>
        <taxon>Tracheophyta</taxon>
        <taxon>Spermatophyta</taxon>
        <taxon>Magnoliopsida</taxon>
        <taxon>eudicotyledons</taxon>
        <taxon>Gunneridae</taxon>
        <taxon>Pentapetalae</taxon>
        <taxon>asterids</taxon>
        <taxon>lamiids</taxon>
        <taxon>Lamiales</taxon>
        <taxon>Pedaliaceae</taxon>
        <taxon>Sesamum</taxon>
    </lineage>
</organism>
<dbReference type="RefSeq" id="XP_011100606.2">
    <property type="nucleotide sequence ID" value="XM_011102304.2"/>
</dbReference>
<dbReference type="Pfam" id="PF20430">
    <property type="entry name" value="Eplus_motif"/>
    <property type="match status" value="1"/>
</dbReference>
<evidence type="ECO:0000256" key="2">
    <source>
        <dbReference type="ARBA" id="ARBA00022737"/>
    </source>
</evidence>
<dbReference type="GO" id="GO:0003723">
    <property type="term" value="F:RNA binding"/>
    <property type="evidence" value="ECO:0007669"/>
    <property type="project" value="InterPro"/>
</dbReference>
<proteinExistence type="inferred from homology"/>
<feature type="repeat" description="PPR" evidence="3">
    <location>
        <begin position="501"/>
        <end position="535"/>
    </location>
</feature>
<dbReference type="InterPro" id="IPR011990">
    <property type="entry name" value="TPR-like_helical_dom_sf"/>
</dbReference>
<dbReference type="InterPro" id="IPR002885">
    <property type="entry name" value="PPR_rpt"/>
</dbReference>
<dbReference type="KEGG" id="sind:105178760"/>
<dbReference type="FunFam" id="1.25.40.10:FF:000733">
    <property type="entry name" value="Pentatricopeptide repeat-containing protein, chloroplastic"/>
    <property type="match status" value="1"/>
</dbReference>
<comment type="similarity">
    <text evidence="1">Belongs to the PPR family. PCMP-H subfamily.</text>
</comment>
<dbReference type="Gene3D" id="1.25.40.10">
    <property type="entry name" value="Tetratricopeptide repeat domain"/>
    <property type="match status" value="5"/>
</dbReference>
<dbReference type="GeneID" id="105178760"/>
<protein>
    <submittedName>
        <fullName evidence="7">Pentatricopeptide repeat-containing protein At3g57430, chloroplastic</fullName>
    </submittedName>
</protein>
<evidence type="ECO:0000256" key="1">
    <source>
        <dbReference type="ARBA" id="ARBA00006643"/>
    </source>
</evidence>
<keyword evidence="2" id="KW-0677">Repeat</keyword>
<reference evidence="7" key="1">
    <citation type="submission" date="2025-08" db="UniProtKB">
        <authorList>
            <consortium name="RefSeq"/>
        </authorList>
    </citation>
    <scope>IDENTIFICATION</scope>
</reference>
<dbReference type="OrthoDB" id="749902at2759"/>
<dbReference type="InterPro" id="IPR046849">
    <property type="entry name" value="E2_motif"/>
</dbReference>
<feature type="repeat" description="PPR" evidence="3">
    <location>
        <begin position="618"/>
        <end position="652"/>
    </location>
</feature>
<dbReference type="FunFam" id="1.25.40.10:FF:002471">
    <property type="entry name" value="Pentatricopeptide repeat-containing protein chloroplastic"/>
    <property type="match status" value="1"/>
</dbReference>
<dbReference type="NCBIfam" id="TIGR00756">
    <property type="entry name" value="PPR"/>
    <property type="match status" value="4"/>
</dbReference>
<keyword evidence="4" id="KW-1133">Transmembrane helix</keyword>
<sequence>MVFLEDPTSHFCIQHLKLSLCWFFSNYKRSLTIFLSLPFAYYSQVIVFFIAYSIMSLSPWTCSLLSPPSLSLSNSPQTQTPPPLLPDPTRSKRSWVESLRSLTRSNSFPQAITTFIQMQVSGVLPDNFAFPAVLKAATALQDLPLGKQIHASVVKLGYDSLSVTVANTLLHMYGRCGDDVCQVFKVFDRIPQRDQVSWNSLINALCKFEEWELALESFRLMGLEGIDPSSFTLVSVALACSNLNKHDGLRLGKQVHGYTLRINEQKTFTNNSLMAMYAKLGRIDDAKIVFERFAQRDMVSWNTVISAFSQNDRFYEALEYFSCMKDQGFQPDGVTFSSVLPACSHMELLDLGKEIHAYVIRNDDFVWNSFVASALVDMYCNCKQVISGRRVFDGSQDRRLGLWNAMLAGYAQNGFYTEAVMLFMKLVAVPDLFPNPTTMASVLPACVHCEAFADKEAMHGYVLKLGLGRDRYVQNALMDLYSRIGRIENSKYIFDNMASKDIVSWNTMITGYVVCGYHEDALILLHEMQITGGTSEENDDFDNNFKVSFKPNSVTLMTILPACAALAALTKGKEIHAYAIRNALESDVAVGSALVDMYAKCGCLDMARGVFESMRNRNVITWNVIIMAYGMHGEGEEALALFKRMVAERTRGGEVMPNGVTFIAVFAACSHSGMVDEGQQLFQSMKESYGVEPNADHYACVVDLLGRAGRLDEAFEIINSMPTGLDKVGAWSSLLGACRIYQNVQLGEISALKLLEFEPTVASHYVLLSNIYSSVGLWEKANEVRKNMKEMGVRKEPGCSWIECGDEVHKFLAGDTSHPQSEQLYEFLSDLFTRMKKEGYVPDTSCVLHNVDEQEKENLLCGHSERLAIAFGLLNTPPGTTIRVAKNLRVCNDCHSATKFISKIVDREIVVRDVRRFHHFKDGACSCGDYW</sequence>
<feature type="repeat" description="PPR" evidence="3">
    <location>
        <begin position="658"/>
        <end position="688"/>
    </location>
</feature>
<dbReference type="Pfam" id="PF20431">
    <property type="entry name" value="E_motif"/>
    <property type="match status" value="1"/>
</dbReference>
<dbReference type="Pfam" id="PF13041">
    <property type="entry name" value="PPR_2"/>
    <property type="match status" value="2"/>
</dbReference>
<dbReference type="PROSITE" id="PS51375">
    <property type="entry name" value="PPR"/>
    <property type="match status" value="5"/>
</dbReference>
<evidence type="ECO:0000313" key="7">
    <source>
        <dbReference type="RefSeq" id="XP_011100606.2"/>
    </source>
</evidence>
<dbReference type="InterPro" id="IPR032867">
    <property type="entry name" value="DYW_dom"/>
</dbReference>
<feature type="repeat" description="PPR" evidence="3">
    <location>
        <begin position="297"/>
        <end position="331"/>
    </location>
</feature>
<accession>A0A6I9UMS7</accession>
<keyword evidence="4" id="KW-0472">Membrane</keyword>
<evidence type="ECO:0000259" key="5">
    <source>
        <dbReference type="Pfam" id="PF14432"/>
    </source>
</evidence>
<dbReference type="FunCoup" id="A0A6I9UMS7">
    <property type="interactions" value="410"/>
</dbReference>
<evidence type="ECO:0000256" key="4">
    <source>
        <dbReference type="SAM" id="Phobius"/>
    </source>
</evidence>
<keyword evidence="4" id="KW-0812">Transmembrane</keyword>